<accession>A0A098AV79</accession>
<evidence type="ECO:0000313" key="3">
    <source>
        <dbReference type="Proteomes" id="UP000054623"/>
    </source>
</evidence>
<gene>
    <name evidence="2" type="ORF">AT727_16905</name>
    <name evidence="1" type="ORF">DPCES_0547</name>
</gene>
<proteinExistence type="predicted"/>
<dbReference type="RefSeq" id="WP_005810220.1">
    <property type="nucleotide sequence ID" value="NZ_CABKQQ010000025.1"/>
</dbReference>
<dbReference type="AlphaFoldDB" id="A0A098AV79"/>
<dbReference type="PATRIC" id="fig|49338.4.peg.582"/>
<dbReference type="OrthoDB" id="2988649at2"/>
<reference evidence="1" key="1">
    <citation type="submission" date="2014-07" db="EMBL/GenBank/DDBJ databases">
        <authorList>
            <person name="Hornung V.Bastian."/>
        </authorList>
    </citation>
    <scope>NUCLEOTIDE SEQUENCE</scope>
    <source>
        <strain evidence="1">PCE-S</strain>
    </source>
</reference>
<reference evidence="2 3" key="2">
    <citation type="submission" date="2015-12" db="EMBL/GenBank/DDBJ databases">
        <title>Draft Genome Sequence of Desulfitobacterium hafniense Strain DH, a Sulfate-reducing Bacterium Isolated from Paddy Soils.</title>
        <authorList>
            <person name="Bao P."/>
            <person name="Zhang X."/>
            <person name="Li G."/>
        </authorList>
    </citation>
    <scope>NUCLEOTIDE SEQUENCE [LARGE SCALE GENOMIC DNA]</scope>
    <source>
        <strain evidence="2 3">DH</strain>
    </source>
</reference>
<dbReference type="Proteomes" id="UP000054623">
    <property type="component" value="Unassembled WGS sequence"/>
</dbReference>
<organism evidence="1">
    <name type="scientific">Desulfitobacterium hafniense</name>
    <name type="common">Desulfitobacterium frappieri</name>
    <dbReference type="NCBI Taxonomy" id="49338"/>
    <lineage>
        <taxon>Bacteria</taxon>
        <taxon>Bacillati</taxon>
        <taxon>Bacillota</taxon>
        <taxon>Clostridia</taxon>
        <taxon>Eubacteriales</taxon>
        <taxon>Desulfitobacteriaceae</taxon>
        <taxon>Desulfitobacterium</taxon>
    </lineage>
</organism>
<dbReference type="EMBL" id="LK996017">
    <property type="protein sequence ID" value="CDX00434.1"/>
    <property type="molecule type" value="Genomic_DNA"/>
</dbReference>
<dbReference type="OMA" id="MKDLLCD"/>
<name>A0A098AV79_DESHA</name>
<evidence type="ECO:0000313" key="1">
    <source>
        <dbReference type="EMBL" id="CDX00434.1"/>
    </source>
</evidence>
<evidence type="ECO:0000313" key="2">
    <source>
        <dbReference type="EMBL" id="KTE92867.1"/>
    </source>
</evidence>
<protein>
    <recommendedName>
        <fullName evidence="4">DUF1573 domain-containing protein</fullName>
    </recommendedName>
</protein>
<sequence>MENLTDRYQILVESLLIRHQSVLDILTKGQEASARVNRAVVKTVTDCGCLSIDARKKPIPEEASFSDLKSLLDSQLDGELCESCKDIIETELGKQLFYIAALANTLGISLDDVIQKEETRLSTLTIFNLT</sequence>
<evidence type="ECO:0008006" key="4">
    <source>
        <dbReference type="Google" id="ProtNLM"/>
    </source>
</evidence>
<dbReference type="EMBL" id="LOCK01000010">
    <property type="protein sequence ID" value="KTE92867.1"/>
    <property type="molecule type" value="Genomic_DNA"/>
</dbReference>